<keyword evidence="4 10" id="KW-0489">Methyltransferase</keyword>
<gene>
    <name evidence="10" type="ORF">QP433_03675</name>
</gene>
<dbReference type="CDD" id="cd06445">
    <property type="entry name" value="ATase"/>
    <property type="match status" value="1"/>
</dbReference>
<dbReference type="InterPro" id="IPR036388">
    <property type="entry name" value="WH-like_DNA-bd_sf"/>
</dbReference>
<evidence type="ECO:0000313" key="11">
    <source>
        <dbReference type="Proteomes" id="UP001229251"/>
    </source>
</evidence>
<dbReference type="InterPro" id="IPR036217">
    <property type="entry name" value="MethylDNA_cys_MeTrfase_DNAb"/>
</dbReference>
<organism evidence="10 11">
    <name type="scientific">Facklamia hominis</name>
    <dbReference type="NCBI Taxonomy" id="178214"/>
    <lineage>
        <taxon>Bacteria</taxon>
        <taxon>Bacillati</taxon>
        <taxon>Bacillota</taxon>
        <taxon>Bacilli</taxon>
        <taxon>Lactobacillales</taxon>
        <taxon>Aerococcaceae</taxon>
        <taxon>Facklamia</taxon>
    </lineage>
</organism>
<evidence type="ECO:0000256" key="5">
    <source>
        <dbReference type="ARBA" id="ARBA00022679"/>
    </source>
</evidence>
<keyword evidence="5 10" id="KW-0808">Transferase</keyword>
<dbReference type="PANTHER" id="PTHR10815">
    <property type="entry name" value="METHYLATED-DNA--PROTEIN-CYSTEINE METHYLTRANSFERASE"/>
    <property type="match status" value="1"/>
</dbReference>
<name>A0AAJ1Q3P2_9LACT</name>
<accession>A0AAJ1Q3P2</accession>
<comment type="catalytic activity">
    <reaction evidence="1">
        <text>a 4-O-methyl-thymidine in DNA + L-cysteinyl-[protein] = a thymidine in DNA + S-methyl-L-cysteinyl-[protein]</text>
        <dbReference type="Rhea" id="RHEA:53428"/>
        <dbReference type="Rhea" id="RHEA-COMP:10131"/>
        <dbReference type="Rhea" id="RHEA-COMP:10132"/>
        <dbReference type="Rhea" id="RHEA-COMP:13555"/>
        <dbReference type="Rhea" id="RHEA-COMP:13556"/>
        <dbReference type="ChEBI" id="CHEBI:29950"/>
        <dbReference type="ChEBI" id="CHEBI:82612"/>
        <dbReference type="ChEBI" id="CHEBI:137386"/>
        <dbReference type="ChEBI" id="CHEBI:137387"/>
        <dbReference type="EC" id="2.1.1.63"/>
    </reaction>
</comment>
<evidence type="ECO:0000259" key="9">
    <source>
        <dbReference type="Pfam" id="PF01035"/>
    </source>
</evidence>
<comment type="similarity">
    <text evidence="2">Belongs to the MGMT family.</text>
</comment>
<protein>
    <recommendedName>
        <fullName evidence="3">methylated-DNA--[protein]-cysteine S-methyltransferase</fullName>
        <ecNumber evidence="3">2.1.1.63</ecNumber>
    </recommendedName>
</protein>
<sequence length="178" mass="19436">MYQVWTYPSPLGPIRLTMNEIGQLVSLVLEEGKLSDNSGPIAVEAASNGADFVYFTNYLQAYFEGDPPLLDPSRLAPLHSTPFRLKVWQELLSLPFGQLISYGELGRRVAPSSKHMAQEIGQAVGANPIPLIIPCHRVVGSKGQLTGYAGGIPLKKRLLTHEGISIAGDRVLERKKSE</sequence>
<reference evidence="10" key="1">
    <citation type="submission" date="2023-05" db="EMBL/GenBank/DDBJ databases">
        <title>Cataloging the Phylogenetic Diversity of Human Bladder Bacteria.</title>
        <authorList>
            <person name="Du J."/>
        </authorList>
    </citation>
    <scope>NUCLEOTIDE SEQUENCE</scope>
    <source>
        <strain evidence="10">UMB1231</strain>
    </source>
</reference>
<dbReference type="GO" id="GO:0003908">
    <property type="term" value="F:methylated-DNA-[protein]-cysteine S-methyltransferase activity"/>
    <property type="evidence" value="ECO:0007669"/>
    <property type="project" value="UniProtKB-EC"/>
</dbReference>
<evidence type="ECO:0000256" key="8">
    <source>
        <dbReference type="ARBA" id="ARBA00049348"/>
    </source>
</evidence>
<dbReference type="Pfam" id="PF01035">
    <property type="entry name" value="DNA_binding_1"/>
    <property type="match status" value="1"/>
</dbReference>
<dbReference type="FunFam" id="1.10.10.10:FF:000214">
    <property type="entry name" value="Methylated-DNA--protein-cysteine methyltransferase"/>
    <property type="match status" value="1"/>
</dbReference>
<dbReference type="InterPro" id="IPR001497">
    <property type="entry name" value="MethylDNA_cys_MeTrfase_AS"/>
</dbReference>
<evidence type="ECO:0000256" key="3">
    <source>
        <dbReference type="ARBA" id="ARBA00011918"/>
    </source>
</evidence>
<proteinExistence type="inferred from homology"/>
<evidence type="ECO:0000313" key="10">
    <source>
        <dbReference type="EMBL" id="MDK7187073.1"/>
    </source>
</evidence>
<evidence type="ECO:0000256" key="2">
    <source>
        <dbReference type="ARBA" id="ARBA00008711"/>
    </source>
</evidence>
<feature type="domain" description="Methylated-DNA-[protein]-cysteine S-methyltransferase DNA binding" evidence="9">
    <location>
        <begin position="82"/>
        <end position="164"/>
    </location>
</feature>
<evidence type="ECO:0000256" key="6">
    <source>
        <dbReference type="ARBA" id="ARBA00022763"/>
    </source>
</evidence>
<dbReference type="Gene3D" id="1.10.10.10">
    <property type="entry name" value="Winged helix-like DNA-binding domain superfamily/Winged helix DNA-binding domain"/>
    <property type="match status" value="1"/>
</dbReference>
<dbReference type="EC" id="2.1.1.63" evidence="3"/>
<dbReference type="AlphaFoldDB" id="A0AAJ1Q3P2"/>
<keyword evidence="7" id="KW-0234">DNA repair</keyword>
<dbReference type="SUPFAM" id="SSF46767">
    <property type="entry name" value="Methylated DNA-protein cysteine methyltransferase, C-terminal domain"/>
    <property type="match status" value="1"/>
</dbReference>
<comment type="catalytic activity">
    <reaction evidence="8">
        <text>a 6-O-methyl-2'-deoxyguanosine in DNA + L-cysteinyl-[protein] = S-methyl-L-cysteinyl-[protein] + a 2'-deoxyguanosine in DNA</text>
        <dbReference type="Rhea" id="RHEA:24000"/>
        <dbReference type="Rhea" id="RHEA-COMP:10131"/>
        <dbReference type="Rhea" id="RHEA-COMP:10132"/>
        <dbReference type="Rhea" id="RHEA-COMP:11367"/>
        <dbReference type="Rhea" id="RHEA-COMP:11368"/>
        <dbReference type="ChEBI" id="CHEBI:29950"/>
        <dbReference type="ChEBI" id="CHEBI:82612"/>
        <dbReference type="ChEBI" id="CHEBI:85445"/>
        <dbReference type="ChEBI" id="CHEBI:85448"/>
        <dbReference type="EC" id="2.1.1.63"/>
    </reaction>
</comment>
<dbReference type="RefSeq" id="WP_285065568.1">
    <property type="nucleotide sequence ID" value="NZ_JASOOE010000005.1"/>
</dbReference>
<dbReference type="PANTHER" id="PTHR10815:SF13">
    <property type="entry name" value="METHYLATED-DNA--PROTEIN-CYSTEINE METHYLTRANSFERASE"/>
    <property type="match status" value="1"/>
</dbReference>
<dbReference type="EMBL" id="JASOOE010000005">
    <property type="protein sequence ID" value="MDK7187073.1"/>
    <property type="molecule type" value="Genomic_DNA"/>
</dbReference>
<dbReference type="GO" id="GO:0032259">
    <property type="term" value="P:methylation"/>
    <property type="evidence" value="ECO:0007669"/>
    <property type="project" value="UniProtKB-KW"/>
</dbReference>
<dbReference type="PROSITE" id="PS00374">
    <property type="entry name" value="MGMT"/>
    <property type="match status" value="1"/>
</dbReference>
<evidence type="ECO:0000256" key="7">
    <source>
        <dbReference type="ARBA" id="ARBA00023204"/>
    </source>
</evidence>
<dbReference type="GO" id="GO:0006281">
    <property type="term" value="P:DNA repair"/>
    <property type="evidence" value="ECO:0007669"/>
    <property type="project" value="UniProtKB-KW"/>
</dbReference>
<evidence type="ECO:0000256" key="1">
    <source>
        <dbReference type="ARBA" id="ARBA00001286"/>
    </source>
</evidence>
<dbReference type="Proteomes" id="UP001229251">
    <property type="component" value="Unassembled WGS sequence"/>
</dbReference>
<dbReference type="InterPro" id="IPR014048">
    <property type="entry name" value="MethylDNA_cys_MeTrfase_DNA-bd"/>
</dbReference>
<comment type="caution">
    <text evidence="10">The sequence shown here is derived from an EMBL/GenBank/DDBJ whole genome shotgun (WGS) entry which is preliminary data.</text>
</comment>
<dbReference type="NCBIfam" id="TIGR00589">
    <property type="entry name" value="ogt"/>
    <property type="match status" value="1"/>
</dbReference>
<evidence type="ECO:0000256" key="4">
    <source>
        <dbReference type="ARBA" id="ARBA00022603"/>
    </source>
</evidence>
<keyword evidence="6" id="KW-0227">DNA damage</keyword>